<evidence type="ECO:0000313" key="2">
    <source>
        <dbReference type="EMBL" id="MDG2991800.1"/>
    </source>
</evidence>
<comment type="caution">
    <text evidence="2">The sequence shown here is derived from an EMBL/GenBank/DDBJ whole genome shotgun (WGS) entry which is preliminary data.</text>
</comment>
<dbReference type="InterPro" id="IPR052164">
    <property type="entry name" value="Anthracycline_SecMetBiosynth"/>
</dbReference>
<dbReference type="Pfam" id="PF00903">
    <property type="entry name" value="Glyoxalase"/>
    <property type="match status" value="1"/>
</dbReference>
<evidence type="ECO:0000259" key="1">
    <source>
        <dbReference type="PROSITE" id="PS51819"/>
    </source>
</evidence>
<organism evidence="2 3">
    <name type="scientific">Candidatus Synechococcus calcipolaris G9</name>
    <dbReference type="NCBI Taxonomy" id="1497997"/>
    <lineage>
        <taxon>Bacteria</taxon>
        <taxon>Bacillati</taxon>
        <taxon>Cyanobacteriota</taxon>
        <taxon>Cyanophyceae</taxon>
        <taxon>Synechococcales</taxon>
        <taxon>Synechococcaceae</taxon>
        <taxon>Synechococcus</taxon>
    </lineage>
</organism>
<reference evidence="2" key="1">
    <citation type="journal article" date="2022" name="Genome Biol. Evol.">
        <title>A New Gene Family Diagnostic for Intracellular Biomineralization of Amorphous Ca Carbonates by Cyanobacteria.</title>
        <authorList>
            <person name="Benzerara K."/>
            <person name="Duprat E."/>
            <person name="Bitard-Feildel T."/>
            <person name="Caumes G."/>
            <person name="Cassier-Chauvat C."/>
            <person name="Chauvat F."/>
            <person name="Dezi M."/>
            <person name="Diop S.I."/>
            <person name="Gaschignard G."/>
            <person name="Gorgen S."/>
            <person name="Gugger M."/>
            <person name="Lopez-Garcia P."/>
            <person name="Millet M."/>
            <person name="Skouri-Panet F."/>
            <person name="Moreira D."/>
            <person name="Callebaut I."/>
        </authorList>
    </citation>
    <scope>NUCLEOTIDE SEQUENCE</scope>
    <source>
        <strain evidence="2">G9</strain>
    </source>
</reference>
<sequence length="136" mass="14929">MMKNNPVVWFEIYVEDMTRAKAFYEATLEVKLQIMPPPTEEISTQTAMEMWSFPRDEDAAMTTPGANGMLVKMEGFTPGRGGTLVYFSCEDCAVTAARAAKNGGSVVSEKMSIGVYGFISIVHDTEGNMIGLHSMQ</sequence>
<dbReference type="CDD" id="cd07247">
    <property type="entry name" value="SgaA_N_like"/>
    <property type="match status" value="1"/>
</dbReference>
<dbReference type="EMBL" id="JAKKUT010000005">
    <property type="protein sequence ID" value="MDG2991800.1"/>
    <property type="molecule type" value="Genomic_DNA"/>
</dbReference>
<dbReference type="RefSeq" id="WP_277867728.1">
    <property type="nucleotide sequence ID" value="NZ_JAKKUT010000005.1"/>
</dbReference>
<dbReference type="InterPro" id="IPR004360">
    <property type="entry name" value="Glyas_Fos-R_dOase_dom"/>
</dbReference>
<reference evidence="2" key="2">
    <citation type="submission" date="2022-01" db="EMBL/GenBank/DDBJ databases">
        <authorList>
            <person name="Zivanovic Y."/>
            <person name="Moreira D."/>
            <person name="Lopez-Garcia P."/>
        </authorList>
    </citation>
    <scope>NUCLEOTIDE SEQUENCE</scope>
    <source>
        <strain evidence="2">G9</strain>
    </source>
</reference>
<dbReference type="Proteomes" id="UP001154265">
    <property type="component" value="Unassembled WGS sequence"/>
</dbReference>
<dbReference type="InterPro" id="IPR029068">
    <property type="entry name" value="Glyas_Bleomycin-R_OHBP_Dase"/>
</dbReference>
<dbReference type="PANTHER" id="PTHR33993">
    <property type="entry name" value="GLYOXALASE-RELATED"/>
    <property type="match status" value="1"/>
</dbReference>
<keyword evidence="3" id="KW-1185">Reference proteome</keyword>
<feature type="domain" description="VOC" evidence="1">
    <location>
        <begin position="6"/>
        <end position="135"/>
    </location>
</feature>
<dbReference type="InterPro" id="IPR037523">
    <property type="entry name" value="VOC_core"/>
</dbReference>
<dbReference type="PANTHER" id="PTHR33993:SF2">
    <property type="entry name" value="VOC DOMAIN-CONTAINING PROTEIN"/>
    <property type="match status" value="1"/>
</dbReference>
<dbReference type="PROSITE" id="PS51819">
    <property type="entry name" value="VOC"/>
    <property type="match status" value="1"/>
</dbReference>
<proteinExistence type="predicted"/>
<protein>
    <submittedName>
        <fullName evidence="2">VOC family protein</fullName>
    </submittedName>
</protein>
<dbReference type="Gene3D" id="3.10.180.10">
    <property type="entry name" value="2,3-Dihydroxybiphenyl 1,2-Dioxygenase, domain 1"/>
    <property type="match status" value="1"/>
</dbReference>
<evidence type="ECO:0000313" key="3">
    <source>
        <dbReference type="Proteomes" id="UP001154265"/>
    </source>
</evidence>
<name>A0ABT6F1R3_9SYNE</name>
<dbReference type="SUPFAM" id="SSF54593">
    <property type="entry name" value="Glyoxalase/Bleomycin resistance protein/Dihydroxybiphenyl dioxygenase"/>
    <property type="match status" value="1"/>
</dbReference>
<gene>
    <name evidence="2" type="ORF">L3556_12790</name>
</gene>
<accession>A0ABT6F1R3</accession>